<name>A0ABR0QTY7_GOSAR</name>
<keyword evidence="2" id="KW-1185">Reference proteome</keyword>
<protein>
    <submittedName>
        <fullName evidence="1">Uncharacterized protein</fullName>
    </submittedName>
</protein>
<dbReference type="EMBL" id="JARKNE010000002">
    <property type="protein sequence ID" value="KAK5842332.1"/>
    <property type="molecule type" value="Genomic_DNA"/>
</dbReference>
<gene>
    <name evidence="1" type="ORF">PVK06_004673</name>
</gene>
<evidence type="ECO:0000313" key="2">
    <source>
        <dbReference type="Proteomes" id="UP001358586"/>
    </source>
</evidence>
<comment type="caution">
    <text evidence="1">The sequence shown here is derived from an EMBL/GenBank/DDBJ whole genome shotgun (WGS) entry which is preliminary data.</text>
</comment>
<dbReference type="Proteomes" id="UP001358586">
    <property type="component" value="Chromosome 2"/>
</dbReference>
<accession>A0ABR0QTY7</accession>
<evidence type="ECO:0000313" key="1">
    <source>
        <dbReference type="EMBL" id="KAK5842332.1"/>
    </source>
</evidence>
<organism evidence="1 2">
    <name type="scientific">Gossypium arboreum</name>
    <name type="common">Tree cotton</name>
    <name type="synonym">Gossypium nanking</name>
    <dbReference type="NCBI Taxonomy" id="29729"/>
    <lineage>
        <taxon>Eukaryota</taxon>
        <taxon>Viridiplantae</taxon>
        <taxon>Streptophyta</taxon>
        <taxon>Embryophyta</taxon>
        <taxon>Tracheophyta</taxon>
        <taxon>Spermatophyta</taxon>
        <taxon>Magnoliopsida</taxon>
        <taxon>eudicotyledons</taxon>
        <taxon>Gunneridae</taxon>
        <taxon>Pentapetalae</taxon>
        <taxon>rosids</taxon>
        <taxon>malvids</taxon>
        <taxon>Malvales</taxon>
        <taxon>Malvaceae</taxon>
        <taxon>Malvoideae</taxon>
        <taxon>Gossypium</taxon>
    </lineage>
</organism>
<reference evidence="1 2" key="1">
    <citation type="submission" date="2023-03" db="EMBL/GenBank/DDBJ databases">
        <title>WGS of Gossypium arboreum.</title>
        <authorList>
            <person name="Yu D."/>
        </authorList>
    </citation>
    <scope>NUCLEOTIDE SEQUENCE [LARGE SCALE GENOMIC DNA]</scope>
    <source>
        <tissue evidence="1">Leaf</tissue>
    </source>
</reference>
<proteinExistence type="predicted"/>
<sequence>MDFLRVIISWSNEKFGEEFTYFVLPKVVREGFSRGVDLVQKKWCSRFEVFSESNIMFLFSDKERMVRGIGSQGGGDGEILEGFHLPMRDFICEVLRYYVFALGQLSSTL</sequence>